<sequence length="282" mass="31358">MAGDLHTHTTWSDGALPAPVLPRLAARAGLAWLAISDHDTLFPVKYAYENPTVEGVGLIPATELTAYDYERKRQVHILCYWPDQDCPELAAHCRLMGQRRNAVCTQSAKELEALYPQFKLEDARRMADEGGGVIFKSTLMRVLYEYGLVDGIYQQDYKTLFGARGGKVLHNPEYEPVDNVLAVIKAARGVAVFAHPSVYNSMELVRELAAAGRIDGVEIEHPRNTPEDKEELRRLAKEYGLVTTGGTDFHGIHAGKPRRLGLCRCTDEEVLRLNALAKSKKA</sequence>
<evidence type="ECO:0000313" key="2">
    <source>
        <dbReference type="EMBL" id="HIX05825.1"/>
    </source>
</evidence>
<dbReference type="InterPro" id="IPR052018">
    <property type="entry name" value="PHP_domain"/>
</dbReference>
<dbReference type="InterPro" id="IPR003141">
    <property type="entry name" value="Pol/His_phosphatase_N"/>
</dbReference>
<evidence type="ECO:0000313" key="3">
    <source>
        <dbReference type="Proteomes" id="UP000824193"/>
    </source>
</evidence>
<dbReference type="CDD" id="cd07438">
    <property type="entry name" value="PHP_HisPPase_AMP"/>
    <property type="match status" value="1"/>
</dbReference>
<dbReference type="Proteomes" id="UP000824193">
    <property type="component" value="Unassembled WGS sequence"/>
</dbReference>
<name>A0A9D1V4C4_9FIRM</name>
<dbReference type="EMBL" id="DXFW01000020">
    <property type="protein sequence ID" value="HIX05825.1"/>
    <property type="molecule type" value="Genomic_DNA"/>
</dbReference>
<dbReference type="GO" id="GO:0035312">
    <property type="term" value="F:5'-3' DNA exonuclease activity"/>
    <property type="evidence" value="ECO:0007669"/>
    <property type="project" value="TreeGrafter"/>
</dbReference>
<accession>A0A9D1V4C4</accession>
<organism evidence="2 3">
    <name type="scientific">Candidatus Allofournierella pullicola</name>
    <dbReference type="NCBI Taxonomy" id="2838596"/>
    <lineage>
        <taxon>Bacteria</taxon>
        <taxon>Bacillati</taxon>
        <taxon>Bacillota</taxon>
        <taxon>Clostridia</taxon>
        <taxon>Eubacteriales</taxon>
        <taxon>Oscillospiraceae</taxon>
        <taxon>Allofournierella</taxon>
    </lineage>
</organism>
<proteinExistence type="predicted"/>
<dbReference type="InterPro" id="IPR016195">
    <property type="entry name" value="Pol/histidinol_Pase-like"/>
</dbReference>
<feature type="domain" description="Polymerase/histidinol phosphatase N-terminal" evidence="1">
    <location>
        <begin position="3"/>
        <end position="68"/>
    </location>
</feature>
<dbReference type="SUPFAM" id="SSF89550">
    <property type="entry name" value="PHP domain-like"/>
    <property type="match status" value="1"/>
</dbReference>
<dbReference type="PANTHER" id="PTHR42924:SF3">
    <property type="entry name" value="POLYMERASE_HISTIDINOL PHOSPHATASE N-TERMINAL DOMAIN-CONTAINING PROTEIN"/>
    <property type="match status" value="1"/>
</dbReference>
<gene>
    <name evidence="2" type="ORF">H9865_06955</name>
</gene>
<comment type="caution">
    <text evidence="2">The sequence shown here is derived from an EMBL/GenBank/DDBJ whole genome shotgun (WGS) entry which is preliminary data.</text>
</comment>
<dbReference type="Gene3D" id="1.10.150.650">
    <property type="match status" value="1"/>
</dbReference>
<dbReference type="SMART" id="SM00481">
    <property type="entry name" value="POLIIIAc"/>
    <property type="match status" value="1"/>
</dbReference>
<dbReference type="AlphaFoldDB" id="A0A9D1V4C4"/>
<dbReference type="Gene3D" id="3.20.20.140">
    <property type="entry name" value="Metal-dependent hydrolases"/>
    <property type="match status" value="1"/>
</dbReference>
<dbReference type="PANTHER" id="PTHR42924">
    <property type="entry name" value="EXONUCLEASE"/>
    <property type="match status" value="1"/>
</dbReference>
<evidence type="ECO:0000259" key="1">
    <source>
        <dbReference type="SMART" id="SM00481"/>
    </source>
</evidence>
<protein>
    <submittedName>
        <fullName evidence="2">PHP domain-containing protein</fullName>
    </submittedName>
</protein>
<reference evidence="2" key="1">
    <citation type="journal article" date="2021" name="PeerJ">
        <title>Extensive microbial diversity within the chicken gut microbiome revealed by metagenomics and culture.</title>
        <authorList>
            <person name="Gilroy R."/>
            <person name="Ravi A."/>
            <person name="Getino M."/>
            <person name="Pursley I."/>
            <person name="Horton D.L."/>
            <person name="Alikhan N.F."/>
            <person name="Baker D."/>
            <person name="Gharbi K."/>
            <person name="Hall N."/>
            <person name="Watson M."/>
            <person name="Adriaenssens E.M."/>
            <person name="Foster-Nyarko E."/>
            <person name="Jarju S."/>
            <person name="Secka A."/>
            <person name="Antonio M."/>
            <person name="Oren A."/>
            <person name="Chaudhuri R.R."/>
            <person name="La Ragione R."/>
            <person name="Hildebrand F."/>
            <person name="Pallen M.J."/>
        </authorList>
    </citation>
    <scope>NUCLEOTIDE SEQUENCE</scope>
    <source>
        <strain evidence="2">2239</strain>
    </source>
</reference>
<dbReference type="GO" id="GO:0004534">
    <property type="term" value="F:5'-3' RNA exonuclease activity"/>
    <property type="evidence" value="ECO:0007669"/>
    <property type="project" value="TreeGrafter"/>
</dbReference>
<reference evidence="2" key="2">
    <citation type="submission" date="2021-04" db="EMBL/GenBank/DDBJ databases">
        <authorList>
            <person name="Gilroy R."/>
        </authorList>
    </citation>
    <scope>NUCLEOTIDE SEQUENCE</scope>
    <source>
        <strain evidence="2">2239</strain>
    </source>
</reference>